<dbReference type="Pfam" id="PF09560">
    <property type="entry name" value="Spore_YunB"/>
    <property type="match status" value="1"/>
</dbReference>
<gene>
    <name evidence="2" type="primary">yunB</name>
    <name evidence="2" type="ORF">D7024_12055</name>
</gene>
<feature type="transmembrane region" description="Helical" evidence="1">
    <location>
        <begin position="7"/>
        <end position="28"/>
    </location>
</feature>
<keyword evidence="1" id="KW-1133">Transmembrane helix</keyword>
<protein>
    <submittedName>
        <fullName evidence="2">Sporulation protein YunB</fullName>
    </submittedName>
</protein>
<dbReference type="OrthoDB" id="1649278at2"/>
<evidence type="ECO:0000256" key="1">
    <source>
        <dbReference type="SAM" id="Phobius"/>
    </source>
</evidence>
<dbReference type="NCBIfam" id="TIGR02832">
    <property type="entry name" value="spo_yunB"/>
    <property type="match status" value="1"/>
</dbReference>
<name>A0A494X350_9FIRM</name>
<keyword evidence="3" id="KW-1185">Reference proteome</keyword>
<organism evidence="2 3">
    <name type="scientific">Desulfofundulus salinus</name>
    <dbReference type="NCBI Taxonomy" id="2419843"/>
    <lineage>
        <taxon>Bacteria</taxon>
        <taxon>Bacillati</taxon>
        <taxon>Bacillota</taxon>
        <taxon>Clostridia</taxon>
        <taxon>Eubacteriales</taxon>
        <taxon>Peptococcaceae</taxon>
        <taxon>Desulfofundulus</taxon>
    </lineage>
</organism>
<dbReference type="Proteomes" id="UP000271256">
    <property type="component" value="Unassembled WGS sequence"/>
</dbReference>
<evidence type="ECO:0000313" key="3">
    <source>
        <dbReference type="Proteomes" id="UP000271256"/>
    </source>
</evidence>
<comment type="caution">
    <text evidence="2">The sequence shown here is derived from an EMBL/GenBank/DDBJ whole genome shotgun (WGS) entry which is preliminary data.</text>
</comment>
<proteinExistence type="predicted"/>
<keyword evidence="1" id="KW-0472">Membrane</keyword>
<dbReference type="PIRSF" id="PIRSF021383">
    <property type="entry name" value="YunB"/>
    <property type="match status" value="1"/>
</dbReference>
<evidence type="ECO:0000313" key="2">
    <source>
        <dbReference type="EMBL" id="RKO67615.1"/>
    </source>
</evidence>
<reference evidence="2 3" key="1">
    <citation type="submission" date="2018-10" db="EMBL/GenBank/DDBJ databases">
        <authorList>
            <person name="Grouzdev D.S."/>
            <person name="Krutkina M.S."/>
            <person name="Tourova T.P."/>
            <person name="Nazina T.N."/>
        </authorList>
    </citation>
    <scope>NUCLEOTIDE SEQUENCE [LARGE SCALE GENOMIC DNA]</scope>
    <source>
        <strain evidence="2 3">435</strain>
    </source>
</reference>
<accession>A0A494X350</accession>
<dbReference type="AlphaFoldDB" id="A0A494X350"/>
<keyword evidence="1" id="KW-0812">Transmembrane</keyword>
<dbReference type="InterPro" id="IPR014197">
    <property type="entry name" value="Sporulation_prot_YunB"/>
</dbReference>
<sequence>MFRRRRNYRAFVAWTMVFFLLLGVFLWVDRVLRPTIFKIAETRAIQMATEAVNRAVQQKVIDSNLQYQDFVQVHKDNQGHIVLMQANTLKINQFAADVTLIVQSALRQLSRESLRIPLGQITGTQLLAGYGPRIPVGIVPVGSVRVRVDDRFEQAGINQTRHRIYLDFTVEVRIVVPPRSATAQVATRVPLLESIIVGQVPDTFVNISGGLLSGQSINAGNNP</sequence>
<dbReference type="EMBL" id="RBWE01000001">
    <property type="protein sequence ID" value="RKO67615.1"/>
    <property type="molecule type" value="Genomic_DNA"/>
</dbReference>